<sequence>MKRFIMVAFIITIGNQTYAQLNENTFSFNYGLTPIGHDDIDFYKTDFKFNIPMKVNNGVLIHSLGFENYCVNYTKDFSFSTEDITKLYNINYGLKYKLPIAQTWLLTTSAEVAIVSNLVNTINSNDLLVTGSLLASKTLGAEDHAESLTFGLSYTTITGKPSILPVVSYTKQVNDKFSFGVGFPETFAYYKINNISSIQSVLKMDGVYANLNNAVGINTTTNAEKLSLSSTSLGLGYNYAMDDSWSISFNGGYALSNNFELLNIDDDTVYNFETESKPFFSAGITFNIKTQTKK</sequence>
<gene>
    <name evidence="2" type="ORF">ACFQ0I_08085</name>
</gene>
<dbReference type="RefSeq" id="WP_379941102.1">
    <property type="nucleotide sequence ID" value="NZ_JBHTIB010000012.1"/>
</dbReference>
<keyword evidence="3" id="KW-1185">Reference proteome</keyword>
<dbReference type="Pfam" id="PF19783">
    <property type="entry name" value="DUF6268"/>
    <property type="match status" value="1"/>
</dbReference>
<evidence type="ECO:0000313" key="2">
    <source>
        <dbReference type="EMBL" id="MFD0835717.1"/>
    </source>
</evidence>
<proteinExistence type="predicted"/>
<name>A0ABW3BUK5_9FLAO</name>
<feature type="domain" description="DUF6268" evidence="1">
    <location>
        <begin position="40"/>
        <end position="286"/>
    </location>
</feature>
<reference evidence="3" key="1">
    <citation type="journal article" date="2019" name="Int. J. Syst. Evol. Microbiol.">
        <title>The Global Catalogue of Microorganisms (GCM) 10K type strain sequencing project: providing services to taxonomists for standard genome sequencing and annotation.</title>
        <authorList>
            <consortium name="The Broad Institute Genomics Platform"/>
            <consortium name="The Broad Institute Genome Sequencing Center for Infectious Disease"/>
            <person name="Wu L."/>
            <person name="Ma J."/>
        </authorList>
    </citation>
    <scope>NUCLEOTIDE SEQUENCE [LARGE SCALE GENOMIC DNA]</scope>
    <source>
        <strain evidence="3">CCUG 60529</strain>
    </source>
</reference>
<dbReference type="Proteomes" id="UP001597011">
    <property type="component" value="Unassembled WGS sequence"/>
</dbReference>
<dbReference type="EMBL" id="JBHTIB010000012">
    <property type="protein sequence ID" value="MFD0835717.1"/>
    <property type="molecule type" value="Genomic_DNA"/>
</dbReference>
<organism evidence="2 3">
    <name type="scientific">Mariniflexile aquimaris</name>
    <dbReference type="NCBI Taxonomy" id="881009"/>
    <lineage>
        <taxon>Bacteria</taxon>
        <taxon>Pseudomonadati</taxon>
        <taxon>Bacteroidota</taxon>
        <taxon>Flavobacteriia</taxon>
        <taxon>Flavobacteriales</taxon>
        <taxon>Flavobacteriaceae</taxon>
        <taxon>Mariniflexile</taxon>
    </lineage>
</organism>
<dbReference type="InterPro" id="IPR046235">
    <property type="entry name" value="DUF6268"/>
</dbReference>
<evidence type="ECO:0000313" key="3">
    <source>
        <dbReference type="Proteomes" id="UP001597011"/>
    </source>
</evidence>
<comment type="caution">
    <text evidence="2">The sequence shown here is derived from an EMBL/GenBank/DDBJ whole genome shotgun (WGS) entry which is preliminary data.</text>
</comment>
<protein>
    <submittedName>
        <fullName evidence="2">DUF6268 family outer membrane beta-barrel protein</fullName>
    </submittedName>
</protein>
<evidence type="ECO:0000259" key="1">
    <source>
        <dbReference type="Pfam" id="PF19783"/>
    </source>
</evidence>
<accession>A0ABW3BUK5</accession>